<protein>
    <recommendedName>
        <fullName evidence="5">Integral membrane protein</fullName>
    </recommendedName>
</protein>
<feature type="transmembrane region" description="Helical" evidence="2">
    <location>
        <begin position="78"/>
        <end position="98"/>
    </location>
</feature>
<dbReference type="Proteomes" id="UP001229952">
    <property type="component" value="Chromosome"/>
</dbReference>
<evidence type="ECO:0000313" key="4">
    <source>
        <dbReference type="Proteomes" id="UP001229952"/>
    </source>
</evidence>
<feature type="transmembrane region" description="Helical" evidence="2">
    <location>
        <begin position="6"/>
        <end position="27"/>
    </location>
</feature>
<feature type="transmembrane region" description="Helical" evidence="2">
    <location>
        <begin position="119"/>
        <end position="139"/>
    </location>
</feature>
<accession>A0ABY9I200</accession>
<dbReference type="RefSeq" id="WP_306087368.1">
    <property type="nucleotide sequence ID" value="NZ_CP120992.1"/>
</dbReference>
<organism evidence="3 4">
    <name type="scientific">Streptomyces laculatispora</name>
    <dbReference type="NCBI Taxonomy" id="887464"/>
    <lineage>
        <taxon>Bacteria</taxon>
        <taxon>Bacillati</taxon>
        <taxon>Actinomycetota</taxon>
        <taxon>Actinomycetes</taxon>
        <taxon>Kitasatosporales</taxon>
        <taxon>Streptomycetaceae</taxon>
        <taxon>Streptomyces</taxon>
    </lineage>
</organism>
<dbReference type="EMBL" id="CP120992">
    <property type="protein sequence ID" value="WLQ40882.1"/>
    <property type="molecule type" value="Genomic_DNA"/>
</dbReference>
<proteinExistence type="predicted"/>
<keyword evidence="2" id="KW-0472">Membrane</keyword>
<sequence length="363" mass="37876">MILTRGARVTGAVLCGVLAVIVASWLVRDIRAAEFDELMRYWAGFQEARPHALPTTTAADAALFVVYAVATVAALRSAVAATVLVATGVVTIAVRLPGLWNIGSRAMESSYSDDLRTRALICAFAALAAGIALLITAGAGRRPPAGSYEQLPTRPGPGASVTGFLLLCAVGAELIAWEIRQIVRLQSEFFPDWYLGGDYLGYGLIDPPLGWASVLTALLCVFAGVSALFHAVHSRPFGLLAAALLLPAGMLGVVRAVHYDLLDHLGSLPTETQLMLVSWLFEAFVAVVVLIALAPRGFADVPGPYGPGYGQPGYGTPGYGPEAHPGQDAGPYPGQQPPAPGYGYPQGGGFGPPPPPSQPPPGW</sequence>
<evidence type="ECO:0000256" key="2">
    <source>
        <dbReference type="SAM" id="Phobius"/>
    </source>
</evidence>
<evidence type="ECO:0000256" key="1">
    <source>
        <dbReference type="SAM" id="MobiDB-lite"/>
    </source>
</evidence>
<name>A0ABY9I200_9ACTN</name>
<feature type="transmembrane region" description="Helical" evidence="2">
    <location>
        <begin position="276"/>
        <end position="294"/>
    </location>
</feature>
<feature type="transmembrane region" description="Helical" evidence="2">
    <location>
        <begin position="211"/>
        <end position="230"/>
    </location>
</feature>
<keyword evidence="2" id="KW-1133">Transmembrane helix</keyword>
<feature type="transmembrane region" description="Helical" evidence="2">
    <location>
        <begin position="237"/>
        <end position="256"/>
    </location>
</feature>
<feature type="region of interest" description="Disordered" evidence="1">
    <location>
        <begin position="312"/>
        <end position="363"/>
    </location>
</feature>
<keyword evidence="4" id="KW-1185">Reference proteome</keyword>
<evidence type="ECO:0000313" key="3">
    <source>
        <dbReference type="EMBL" id="WLQ40882.1"/>
    </source>
</evidence>
<keyword evidence="2" id="KW-0812">Transmembrane</keyword>
<reference evidence="3 4" key="1">
    <citation type="submission" date="2023-03" db="EMBL/GenBank/DDBJ databases">
        <title>Isolation and description of six Streptomyces strains from soil environments, able to metabolize different microbial glucans.</title>
        <authorList>
            <person name="Widen T."/>
            <person name="Larsbrink J."/>
        </authorList>
    </citation>
    <scope>NUCLEOTIDE SEQUENCE [LARGE SCALE GENOMIC DNA]</scope>
    <source>
        <strain evidence="3 4">Mut2</strain>
    </source>
</reference>
<evidence type="ECO:0008006" key="5">
    <source>
        <dbReference type="Google" id="ProtNLM"/>
    </source>
</evidence>
<gene>
    <name evidence="3" type="ORF">P8A22_13355</name>
</gene>
<feature type="compositionally biased region" description="Pro residues" evidence="1">
    <location>
        <begin position="351"/>
        <end position="363"/>
    </location>
</feature>